<evidence type="ECO:0000313" key="3">
    <source>
        <dbReference type="Proteomes" id="UP001385951"/>
    </source>
</evidence>
<proteinExistence type="predicted"/>
<protein>
    <submittedName>
        <fullName evidence="2">Uncharacterized protein</fullName>
    </submittedName>
</protein>
<feature type="region of interest" description="Disordered" evidence="1">
    <location>
        <begin position="62"/>
        <end position="86"/>
    </location>
</feature>
<evidence type="ECO:0000256" key="1">
    <source>
        <dbReference type="SAM" id="MobiDB-lite"/>
    </source>
</evidence>
<reference evidence="2 3" key="1">
    <citation type="submission" date="2022-09" db="EMBL/GenBank/DDBJ databases">
        <authorList>
            <person name="Palmer J.M."/>
        </authorList>
    </citation>
    <scope>NUCLEOTIDE SEQUENCE [LARGE SCALE GENOMIC DNA]</scope>
    <source>
        <strain evidence="2 3">DSM 7382</strain>
    </source>
</reference>
<keyword evidence="3" id="KW-1185">Reference proteome</keyword>
<gene>
    <name evidence="2" type="ORF">QCA50_014976</name>
</gene>
<comment type="caution">
    <text evidence="2">The sequence shown here is derived from an EMBL/GenBank/DDBJ whole genome shotgun (WGS) entry which is preliminary data.</text>
</comment>
<evidence type="ECO:0000313" key="2">
    <source>
        <dbReference type="EMBL" id="KAK7682012.1"/>
    </source>
</evidence>
<dbReference type="EMBL" id="JASBNA010000038">
    <property type="protein sequence ID" value="KAK7682012.1"/>
    <property type="molecule type" value="Genomic_DNA"/>
</dbReference>
<dbReference type="AlphaFoldDB" id="A0AAW0FPF3"/>
<dbReference type="Proteomes" id="UP001385951">
    <property type="component" value="Unassembled WGS sequence"/>
</dbReference>
<organism evidence="2 3">
    <name type="scientific">Cerrena zonata</name>
    <dbReference type="NCBI Taxonomy" id="2478898"/>
    <lineage>
        <taxon>Eukaryota</taxon>
        <taxon>Fungi</taxon>
        <taxon>Dikarya</taxon>
        <taxon>Basidiomycota</taxon>
        <taxon>Agaricomycotina</taxon>
        <taxon>Agaricomycetes</taxon>
        <taxon>Polyporales</taxon>
        <taxon>Cerrenaceae</taxon>
        <taxon>Cerrena</taxon>
    </lineage>
</organism>
<feature type="region of interest" description="Disordered" evidence="1">
    <location>
        <begin position="160"/>
        <end position="180"/>
    </location>
</feature>
<name>A0AAW0FPF3_9APHY</name>
<accession>A0AAW0FPF3</accession>
<feature type="compositionally biased region" description="Pro residues" evidence="1">
    <location>
        <begin position="163"/>
        <end position="180"/>
    </location>
</feature>
<sequence length="180" mass="20463">MVTAADLYRNIMDRTWFNNYLARKRKEREDQVPPVDKTRPMGPVDRGVQLLRDIVAGIEDPCSNTEDVIRPPTQSSPPLFFAPRPLRPDEQKAPLLDLQWELEDTKPLLPVFHSQPIPYRVVAPKQAAANVRTSQPPIGTGRPRPRAAAINGTSTQELFWLRPQPPIGPTRDLPPLPWNW</sequence>